<comment type="caution">
    <text evidence="5">The sequence shown here is derived from an EMBL/GenBank/DDBJ whole genome shotgun (WGS) entry which is preliminary data.</text>
</comment>
<feature type="compositionally biased region" description="Gly residues" evidence="3">
    <location>
        <begin position="14"/>
        <end position="24"/>
    </location>
</feature>
<feature type="region of interest" description="Disordered" evidence="3">
    <location>
        <begin position="1"/>
        <end position="368"/>
    </location>
</feature>
<feature type="compositionally biased region" description="Basic and acidic residues" evidence="3">
    <location>
        <begin position="284"/>
        <end position="295"/>
    </location>
</feature>
<gene>
    <name evidence="5" type="ORF">PCOR1329_LOCUS39259</name>
</gene>
<feature type="compositionally biased region" description="Basic and acidic residues" evidence="3">
    <location>
        <begin position="349"/>
        <end position="365"/>
    </location>
</feature>
<evidence type="ECO:0000313" key="6">
    <source>
        <dbReference type="Proteomes" id="UP001189429"/>
    </source>
</evidence>
<dbReference type="PANTHER" id="PTHR48025">
    <property type="entry name" value="OS02G0815200 PROTEIN"/>
    <property type="match status" value="1"/>
</dbReference>
<keyword evidence="6" id="KW-1185">Reference proteome</keyword>
<accession>A0ABN9THS7</accession>
<feature type="compositionally biased region" description="Gly residues" evidence="3">
    <location>
        <begin position="215"/>
        <end position="228"/>
    </location>
</feature>
<feature type="compositionally biased region" description="Basic and acidic residues" evidence="3">
    <location>
        <begin position="317"/>
        <end position="342"/>
    </location>
</feature>
<reference evidence="5" key="1">
    <citation type="submission" date="2023-10" db="EMBL/GenBank/DDBJ databases">
        <authorList>
            <person name="Chen Y."/>
            <person name="Shah S."/>
            <person name="Dougan E. K."/>
            <person name="Thang M."/>
            <person name="Chan C."/>
        </authorList>
    </citation>
    <scope>NUCLEOTIDE SEQUENCE [LARGE SCALE GENOMIC DNA]</scope>
</reference>
<evidence type="ECO:0000313" key="5">
    <source>
        <dbReference type="EMBL" id="CAK0845474.1"/>
    </source>
</evidence>
<dbReference type="InterPro" id="IPR050502">
    <property type="entry name" value="Euk_RNA-bind_prot"/>
</dbReference>
<evidence type="ECO:0000256" key="3">
    <source>
        <dbReference type="SAM" id="MobiDB-lite"/>
    </source>
</evidence>
<evidence type="ECO:0000259" key="4">
    <source>
        <dbReference type="PROSITE" id="PS50102"/>
    </source>
</evidence>
<dbReference type="InterPro" id="IPR000504">
    <property type="entry name" value="RRM_dom"/>
</dbReference>
<proteinExistence type="predicted"/>
<protein>
    <recommendedName>
        <fullName evidence="4">RRM domain-containing protein</fullName>
    </recommendedName>
</protein>
<dbReference type="Gene3D" id="3.30.70.330">
    <property type="match status" value="1"/>
</dbReference>
<feature type="domain" description="RRM" evidence="4">
    <location>
        <begin position="371"/>
        <end position="440"/>
    </location>
</feature>
<sequence length="440" mass="46336">QDMSLDDMIKKKGGGGGGGGGRGGRGGKKRGAGGDQASAGAAAEKKPERRSGLSAATKSALGAVGKDKAAKSKGPLGTLGAAFKGLGLPVRTFGVKPVDTPASETKNTPAKERAPRKNKPVAKPPAEATSAKAPKGTEDKLGMSLDDMIKFEVPRKKGKKQEKGKADGAAAAPAEGGGARPRGGRRRRGMMKLHREAPAPRAKAQGKAKARSGTRGRGGPEWGKGGGKQWVDDGWAGGGGMRSWAGGRGKRSQVEDYDDWGPAPPAKRARAASGADFGWGGGRGEGRGYEDRWGPSEHGWGGGGRAGRGMDGPGWSRDWDDRDRALVRERERERPRVPRAPDDWQPAKAARDPDPPPRAQREAGRRPGAFTTIRVSNVPRGLDHRDIKDAFEDSGRVLMCEVERGVAFVTFDSPVDAKKAVQTFDRGELNGQTIYVTPEP</sequence>
<feature type="compositionally biased region" description="Gly residues" evidence="3">
    <location>
        <begin position="299"/>
        <end position="312"/>
    </location>
</feature>
<organism evidence="5 6">
    <name type="scientific">Prorocentrum cordatum</name>
    <dbReference type="NCBI Taxonomy" id="2364126"/>
    <lineage>
        <taxon>Eukaryota</taxon>
        <taxon>Sar</taxon>
        <taxon>Alveolata</taxon>
        <taxon>Dinophyceae</taxon>
        <taxon>Prorocentrales</taxon>
        <taxon>Prorocentraceae</taxon>
        <taxon>Prorocentrum</taxon>
    </lineage>
</organism>
<feature type="compositionally biased region" description="Basic residues" evidence="3">
    <location>
        <begin position="182"/>
        <end position="192"/>
    </location>
</feature>
<dbReference type="Proteomes" id="UP001189429">
    <property type="component" value="Unassembled WGS sequence"/>
</dbReference>
<keyword evidence="1 2" id="KW-0694">RNA-binding</keyword>
<dbReference type="SUPFAM" id="SSF54928">
    <property type="entry name" value="RNA-binding domain, RBD"/>
    <property type="match status" value="1"/>
</dbReference>
<feature type="non-terminal residue" evidence="5">
    <location>
        <position position="1"/>
    </location>
</feature>
<name>A0ABN9THS7_9DINO</name>
<dbReference type="InterPro" id="IPR035979">
    <property type="entry name" value="RBD_domain_sf"/>
</dbReference>
<evidence type="ECO:0000256" key="2">
    <source>
        <dbReference type="PROSITE-ProRule" id="PRU00176"/>
    </source>
</evidence>
<evidence type="ECO:0000256" key="1">
    <source>
        <dbReference type="ARBA" id="ARBA00022884"/>
    </source>
</evidence>
<feature type="compositionally biased region" description="Basic residues" evidence="3">
    <location>
        <begin position="204"/>
        <end position="214"/>
    </location>
</feature>
<dbReference type="PROSITE" id="PS50102">
    <property type="entry name" value="RRM"/>
    <property type="match status" value="1"/>
</dbReference>
<dbReference type="InterPro" id="IPR012677">
    <property type="entry name" value="Nucleotide-bd_a/b_plait_sf"/>
</dbReference>
<feature type="compositionally biased region" description="Basic and acidic residues" evidence="3">
    <location>
        <begin position="135"/>
        <end position="166"/>
    </location>
</feature>
<dbReference type="Pfam" id="PF00076">
    <property type="entry name" value="RRM_1"/>
    <property type="match status" value="1"/>
</dbReference>
<dbReference type="CDD" id="cd00590">
    <property type="entry name" value="RRM_SF"/>
    <property type="match status" value="1"/>
</dbReference>
<dbReference type="EMBL" id="CAUYUJ010014740">
    <property type="protein sequence ID" value="CAK0845474.1"/>
    <property type="molecule type" value="Genomic_DNA"/>
</dbReference>
<dbReference type="SMART" id="SM00360">
    <property type="entry name" value="RRM"/>
    <property type="match status" value="1"/>
</dbReference>
<dbReference type="PANTHER" id="PTHR48025:SF1">
    <property type="entry name" value="RRM DOMAIN-CONTAINING PROTEIN"/>
    <property type="match status" value="1"/>
</dbReference>